<feature type="signal peptide" evidence="2">
    <location>
        <begin position="1"/>
        <end position="25"/>
    </location>
</feature>
<evidence type="ECO:0000256" key="2">
    <source>
        <dbReference type="SAM" id="SignalP"/>
    </source>
</evidence>
<dbReference type="PROSITE" id="PS51910">
    <property type="entry name" value="GH18_2"/>
    <property type="match status" value="1"/>
</dbReference>
<dbReference type="AlphaFoldDB" id="A0A7X5HVK1"/>
<dbReference type="InterPro" id="IPR001119">
    <property type="entry name" value="SLH_dom"/>
</dbReference>
<dbReference type="Gene3D" id="3.10.50.10">
    <property type="match status" value="1"/>
</dbReference>
<dbReference type="Pfam" id="PF00395">
    <property type="entry name" value="SLH"/>
    <property type="match status" value="3"/>
</dbReference>
<dbReference type="SUPFAM" id="SSF51445">
    <property type="entry name" value="(Trans)glycosidases"/>
    <property type="match status" value="1"/>
</dbReference>
<comment type="caution">
    <text evidence="5">The sequence shown here is derived from an EMBL/GenBank/DDBJ whole genome shotgun (WGS) entry which is preliminary data.</text>
</comment>
<accession>A0A7X5HVK1</accession>
<feature type="domain" description="SLH" evidence="3">
    <location>
        <begin position="86"/>
        <end position="147"/>
    </location>
</feature>
<name>A0A7X5HVK1_9FIRM</name>
<dbReference type="PANTHER" id="PTHR46066">
    <property type="entry name" value="CHITINASE DOMAIN-CONTAINING PROTEIN 1 FAMILY MEMBER"/>
    <property type="match status" value="1"/>
</dbReference>
<dbReference type="InterPro" id="IPR001223">
    <property type="entry name" value="Glyco_hydro18_cat"/>
</dbReference>
<evidence type="ECO:0000256" key="1">
    <source>
        <dbReference type="ARBA" id="ARBA00022737"/>
    </source>
</evidence>
<dbReference type="PANTHER" id="PTHR46066:SF2">
    <property type="entry name" value="CHITINASE DOMAIN-CONTAINING PROTEIN 1"/>
    <property type="match status" value="1"/>
</dbReference>
<protein>
    <recommendedName>
        <fullName evidence="7">S-layer homology domain-containing protein</fullName>
    </recommendedName>
</protein>
<gene>
    <name evidence="5" type="ORF">GXN74_06880</name>
</gene>
<proteinExistence type="predicted"/>
<organism evidence="5 6">
    <name type="scientific">Anaerotalea alkaliphila</name>
    <dbReference type="NCBI Taxonomy" id="2662126"/>
    <lineage>
        <taxon>Bacteria</taxon>
        <taxon>Bacillati</taxon>
        <taxon>Bacillota</taxon>
        <taxon>Clostridia</taxon>
        <taxon>Eubacteriales</taxon>
        <taxon>Anaerotalea</taxon>
    </lineage>
</organism>
<dbReference type="Gene3D" id="3.20.20.80">
    <property type="entry name" value="Glycosidases"/>
    <property type="match status" value="1"/>
</dbReference>
<keyword evidence="1" id="KW-0677">Repeat</keyword>
<evidence type="ECO:0000259" key="3">
    <source>
        <dbReference type="PROSITE" id="PS51272"/>
    </source>
</evidence>
<dbReference type="GO" id="GO:0005975">
    <property type="term" value="P:carbohydrate metabolic process"/>
    <property type="evidence" value="ECO:0007669"/>
    <property type="project" value="InterPro"/>
</dbReference>
<feature type="domain" description="GH18" evidence="4">
    <location>
        <begin position="177"/>
        <end position="564"/>
    </location>
</feature>
<evidence type="ECO:0000313" key="6">
    <source>
        <dbReference type="Proteomes" id="UP000461585"/>
    </source>
</evidence>
<keyword evidence="6" id="KW-1185">Reference proteome</keyword>
<reference evidence="5 6" key="1">
    <citation type="submission" date="2020-01" db="EMBL/GenBank/DDBJ databases">
        <title>Anaeroalcalibacter tamaniensis gen. nov., sp. nov., moderately halophilic strictly anaerobic fermenter bacterium from mud volcano of Taman peninsula.</title>
        <authorList>
            <person name="Frolova A."/>
            <person name="Merkel A.Y."/>
            <person name="Slobodkin A.I."/>
        </authorList>
    </citation>
    <scope>NUCLEOTIDE SEQUENCE [LARGE SCALE GENOMIC DNA]</scope>
    <source>
        <strain evidence="5 6">F-3ap</strain>
    </source>
</reference>
<evidence type="ECO:0008006" key="7">
    <source>
        <dbReference type="Google" id="ProtNLM"/>
    </source>
</evidence>
<dbReference type="InterPro" id="IPR017853">
    <property type="entry name" value="GH"/>
</dbReference>
<dbReference type="Proteomes" id="UP000461585">
    <property type="component" value="Unassembled WGS sequence"/>
</dbReference>
<feature type="domain" description="SLH" evidence="3">
    <location>
        <begin position="25"/>
        <end position="85"/>
    </location>
</feature>
<evidence type="ECO:0000313" key="5">
    <source>
        <dbReference type="EMBL" id="NDL67465.1"/>
    </source>
</evidence>
<dbReference type="EMBL" id="JAAEEH010000015">
    <property type="protein sequence ID" value="NDL67465.1"/>
    <property type="molecule type" value="Genomic_DNA"/>
</dbReference>
<sequence length="564" mass="62056">MKRTAVCILVSLSLLVAVLPAGVSAVTRYSDVPGGNWSEEYVDAASRYGLMQGTGGDSFGFGRPVTKAEFVTILCRMFQWEPVEPPTPSYPDVARGQWHYPYVETALANGVVEKTPTFNPDAPILREEMAVMLVRAFGYQGIAGNAARYGHPFADVSDNAGYITVAYDIGMIRGTGATTFAPKSTAKREEAAAMLVRVYEKRKSPTTWFHGFYAFSSFGQRELTGEMDAVSAGWSQMGFDPEEGALLDTTGRSGNEWRVPDSYEDITGYLETNGTPLKLNVFMDARRNVTLPDGSNTNMGKAILLDPVQRTQAVQAILEELARTYEAAGRNPYSGVTVDFEGLRGGEMKEGYNAFLEELAAGLASTGKTLYVMVHPAVWNSPYFDGYDYRTIGRLADKVVLMAHDYQPTSLQGYEGTAWHRNAALTPIGQVYYALRAVTDPITGVEDREKVALAISFTSIAWTVSDGLLVSGTPVQVATPTVYSRLTAPGTVMGYSEVYRNPYITYRTESGTEIFLWYEDGRSVRDKVQLAKMFGIRGVSFWRLGLVPDYPDGGLHYDVMEAWK</sequence>
<feature type="chain" id="PRO_5030535289" description="S-layer homology domain-containing protein" evidence="2">
    <location>
        <begin position="26"/>
        <end position="564"/>
    </location>
</feature>
<keyword evidence="2" id="KW-0732">Signal</keyword>
<dbReference type="InterPro" id="IPR029070">
    <property type="entry name" value="Chitinase_insertion_sf"/>
</dbReference>
<dbReference type="GO" id="GO:0008061">
    <property type="term" value="F:chitin binding"/>
    <property type="evidence" value="ECO:0007669"/>
    <property type="project" value="InterPro"/>
</dbReference>
<dbReference type="SMART" id="SM00636">
    <property type="entry name" value="Glyco_18"/>
    <property type="match status" value="1"/>
</dbReference>
<dbReference type="PROSITE" id="PS51272">
    <property type="entry name" value="SLH"/>
    <property type="match status" value="2"/>
</dbReference>
<dbReference type="Pfam" id="PF00704">
    <property type="entry name" value="Glyco_hydro_18"/>
    <property type="match status" value="1"/>
</dbReference>
<evidence type="ECO:0000259" key="4">
    <source>
        <dbReference type="PROSITE" id="PS51910"/>
    </source>
</evidence>
<dbReference type="InterPro" id="IPR011583">
    <property type="entry name" value="Chitinase_II/V-like_cat"/>
</dbReference>
<dbReference type="RefSeq" id="WP_162370194.1">
    <property type="nucleotide sequence ID" value="NZ_JAAEEH010000015.1"/>
</dbReference>